<name>A0AA50HLV2_9GAMM</name>
<protein>
    <submittedName>
        <fullName evidence="7">LysE family translocator</fullName>
    </submittedName>
</protein>
<feature type="transmembrane region" description="Helical" evidence="6">
    <location>
        <begin position="150"/>
        <end position="176"/>
    </location>
</feature>
<feature type="transmembrane region" description="Helical" evidence="6">
    <location>
        <begin position="40"/>
        <end position="62"/>
    </location>
</feature>
<keyword evidence="5 6" id="KW-0472">Membrane</keyword>
<dbReference type="InterPro" id="IPR001123">
    <property type="entry name" value="LeuE-type"/>
</dbReference>
<dbReference type="KEGG" id="epi:Q3V30_15545"/>
<keyword evidence="8" id="KW-1185">Reference proteome</keyword>
<accession>A0AA50HLV2</accession>
<dbReference type="GO" id="GO:0015171">
    <property type="term" value="F:amino acid transmembrane transporter activity"/>
    <property type="evidence" value="ECO:0007669"/>
    <property type="project" value="TreeGrafter"/>
</dbReference>
<dbReference type="EMBL" id="CP132353">
    <property type="protein sequence ID" value="WLS77872.1"/>
    <property type="molecule type" value="Genomic_DNA"/>
</dbReference>
<dbReference type="PANTHER" id="PTHR30086">
    <property type="entry name" value="ARGININE EXPORTER PROTEIN ARGO"/>
    <property type="match status" value="1"/>
</dbReference>
<organism evidence="7 8">
    <name type="scientific">Erwinia pyri</name>
    <dbReference type="NCBI Taxonomy" id="3062598"/>
    <lineage>
        <taxon>Bacteria</taxon>
        <taxon>Pseudomonadati</taxon>
        <taxon>Pseudomonadota</taxon>
        <taxon>Gammaproteobacteria</taxon>
        <taxon>Enterobacterales</taxon>
        <taxon>Erwiniaceae</taxon>
        <taxon>Erwinia</taxon>
    </lineage>
</organism>
<evidence type="ECO:0000256" key="4">
    <source>
        <dbReference type="ARBA" id="ARBA00022989"/>
    </source>
</evidence>
<sequence>MTLLISLLPVYAAYFLGTVSPGPSNLAIMGLAMRQGRLPALSMAAGVITGSLFWALIVATGISSLLLAYTHALIAIKLAGGCYLLYMACKAVKGARRKGEAEMPANEISALVPLGKYYQRGLLLHLANPKAILVWLAIISLGVHADASPWILPLIIGGCACIGVVVFSSYALLFSTRTLSHAYLKSRRAIEGFFALFFGIAGIKLLLSR</sequence>
<evidence type="ECO:0000256" key="1">
    <source>
        <dbReference type="ARBA" id="ARBA00004651"/>
    </source>
</evidence>
<comment type="subcellular location">
    <subcellularLocation>
        <location evidence="1">Cell membrane</location>
        <topology evidence="1">Multi-pass membrane protein</topology>
    </subcellularLocation>
</comment>
<evidence type="ECO:0000256" key="5">
    <source>
        <dbReference type="ARBA" id="ARBA00023136"/>
    </source>
</evidence>
<keyword evidence="2" id="KW-1003">Cell membrane</keyword>
<feature type="transmembrane region" description="Helical" evidence="6">
    <location>
        <begin position="122"/>
        <end position="144"/>
    </location>
</feature>
<gene>
    <name evidence="7" type="ORF">Q3V30_15545</name>
</gene>
<feature type="transmembrane region" description="Helical" evidence="6">
    <location>
        <begin position="12"/>
        <end position="33"/>
    </location>
</feature>
<evidence type="ECO:0000256" key="2">
    <source>
        <dbReference type="ARBA" id="ARBA00022475"/>
    </source>
</evidence>
<keyword evidence="4 6" id="KW-1133">Transmembrane helix</keyword>
<dbReference type="PANTHER" id="PTHR30086:SF19">
    <property type="entry name" value="THREONINE EFFLUX PROTEIN"/>
    <property type="match status" value="1"/>
</dbReference>
<evidence type="ECO:0000256" key="6">
    <source>
        <dbReference type="SAM" id="Phobius"/>
    </source>
</evidence>
<keyword evidence="3 6" id="KW-0812">Transmembrane</keyword>
<feature type="transmembrane region" description="Helical" evidence="6">
    <location>
        <begin position="68"/>
        <end position="88"/>
    </location>
</feature>
<dbReference type="RefSeq" id="WP_306207170.1">
    <property type="nucleotide sequence ID" value="NZ_CP132353.1"/>
</dbReference>
<dbReference type="GO" id="GO:0005886">
    <property type="term" value="C:plasma membrane"/>
    <property type="evidence" value="ECO:0007669"/>
    <property type="project" value="UniProtKB-SubCell"/>
</dbReference>
<proteinExistence type="predicted"/>
<reference evidence="7 8" key="1">
    <citation type="submission" date="2023-07" db="EMBL/GenBank/DDBJ databases">
        <title>Pathogenic bacteria of pear tree diseases.</title>
        <authorList>
            <person name="Zhang Z."/>
            <person name="He L."/>
            <person name="Huang R."/>
        </authorList>
    </citation>
    <scope>NUCLEOTIDE SEQUENCE [LARGE SCALE GENOMIC DNA]</scope>
    <source>
        <strain evidence="7 8">DE2</strain>
    </source>
</reference>
<dbReference type="Proteomes" id="UP001228139">
    <property type="component" value="Chromosome"/>
</dbReference>
<dbReference type="AlphaFoldDB" id="A0AA50HLV2"/>
<evidence type="ECO:0000313" key="7">
    <source>
        <dbReference type="EMBL" id="WLS77872.1"/>
    </source>
</evidence>
<dbReference type="Pfam" id="PF01810">
    <property type="entry name" value="LysE"/>
    <property type="match status" value="1"/>
</dbReference>
<feature type="transmembrane region" description="Helical" evidence="6">
    <location>
        <begin position="188"/>
        <end position="207"/>
    </location>
</feature>
<evidence type="ECO:0000256" key="3">
    <source>
        <dbReference type="ARBA" id="ARBA00022692"/>
    </source>
</evidence>
<evidence type="ECO:0000313" key="8">
    <source>
        <dbReference type="Proteomes" id="UP001228139"/>
    </source>
</evidence>